<evidence type="ECO:0000313" key="1">
    <source>
        <dbReference type="EMBL" id="SHO56778.1"/>
    </source>
</evidence>
<dbReference type="Proteomes" id="UP000184600">
    <property type="component" value="Unassembled WGS sequence"/>
</dbReference>
<keyword evidence="2" id="KW-1185">Reference proteome</keyword>
<dbReference type="InterPro" id="IPR018581">
    <property type="entry name" value="T3SS_pilus_HrpA"/>
</dbReference>
<sequence length="83" mass="8251">MNGLSGLMGGVGGMSGLGGAGLAASESALRILDETSAQTTMMNATAQADKMNTDTINSIMSGYTDSANKANNAATQSGKAINY</sequence>
<dbReference type="Pfam" id="PF09589">
    <property type="entry name" value="HrpA_pilin"/>
    <property type="match status" value="1"/>
</dbReference>
<dbReference type="STRING" id="1117707.VQ7734_02547"/>
<dbReference type="RefSeq" id="WP_200796924.1">
    <property type="nucleotide sequence ID" value="NZ_AP024897.1"/>
</dbReference>
<accession>A0A1M7YW12</accession>
<reference evidence="2" key="1">
    <citation type="submission" date="2016-12" db="EMBL/GenBank/DDBJ databases">
        <authorList>
            <person name="Rodrigo-Torres L."/>
            <person name="Arahal R.D."/>
            <person name="Lucena T."/>
        </authorList>
    </citation>
    <scope>NUCLEOTIDE SEQUENCE [LARGE SCALE GENOMIC DNA]</scope>
</reference>
<dbReference type="GO" id="GO:0005615">
    <property type="term" value="C:extracellular space"/>
    <property type="evidence" value="ECO:0007669"/>
    <property type="project" value="InterPro"/>
</dbReference>
<name>A0A1M7YW12_9VIBR</name>
<evidence type="ECO:0000313" key="2">
    <source>
        <dbReference type="Proteomes" id="UP000184600"/>
    </source>
</evidence>
<organism evidence="1 2">
    <name type="scientific">Vibrio quintilis</name>
    <dbReference type="NCBI Taxonomy" id="1117707"/>
    <lineage>
        <taxon>Bacteria</taxon>
        <taxon>Pseudomonadati</taxon>
        <taxon>Pseudomonadota</taxon>
        <taxon>Gammaproteobacteria</taxon>
        <taxon>Vibrionales</taxon>
        <taxon>Vibrionaceae</taxon>
        <taxon>Vibrio</taxon>
    </lineage>
</organism>
<protein>
    <submittedName>
        <fullName evidence="1">Uncharacterized protein</fullName>
    </submittedName>
</protein>
<gene>
    <name evidence="1" type="ORF">VQ7734_02547</name>
</gene>
<dbReference type="AlphaFoldDB" id="A0A1M7YW12"/>
<proteinExistence type="predicted"/>
<dbReference type="EMBL" id="FRFG01000028">
    <property type="protein sequence ID" value="SHO56778.1"/>
    <property type="molecule type" value="Genomic_DNA"/>
</dbReference>